<feature type="region of interest" description="Disordered" evidence="1">
    <location>
        <begin position="1"/>
        <end position="41"/>
    </location>
</feature>
<reference evidence="2 3" key="1">
    <citation type="submission" date="2020-03" db="EMBL/GenBank/DDBJ databases">
        <title>Dissostichus mawsoni Genome sequencing and assembly.</title>
        <authorList>
            <person name="Park H."/>
        </authorList>
    </citation>
    <scope>NUCLEOTIDE SEQUENCE [LARGE SCALE GENOMIC DNA]</scope>
    <source>
        <strain evidence="2">DM0001</strain>
        <tissue evidence="2">Muscle</tissue>
    </source>
</reference>
<dbReference type="PANTHER" id="PTHR31594:SF15">
    <property type="entry name" value="VERRUCOTOXIN SUBUNIT BETA ISOFORM X1-RELATED"/>
    <property type="match status" value="1"/>
</dbReference>
<dbReference type="AlphaFoldDB" id="A0A7J5YX17"/>
<comment type="caution">
    <text evidence="2">The sequence shown here is derived from an EMBL/GenBank/DDBJ whole genome shotgun (WGS) entry which is preliminary data.</text>
</comment>
<sequence>MEEEEEEEDEINTSIGLPPAEGGAAVREAPLPQPVLQPQAAARHPEIRLLLWSKEEEEEEEEEVGEMASDLMNVAALGRPFTLGMLYDARKDELVPGLTLWDSETLHASITETSQHSSSFERSSSDSTESKSNMLDIEASLEASVLGGLIEVGGSAKYLNDQKKFKIRAE</sequence>
<dbReference type="EMBL" id="JAAKFY010000008">
    <property type="protein sequence ID" value="KAF3853047.1"/>
    <property type="molecule type" value="Genomic_DNA"/>
</dbReference>
<feature type="compositionally biased region" description="Acidic residues" evidence="1">
    <location>
        <begin position="1"/>
        <end position="11"/>
    </location>
</feature>
<dbReference type="PANTHER" id="PTHR31594">
    <property type="entry name" value="AIG1-TYPE G DOMAIN-CONTAINING PROTEIN"/>
    <property type="match status" value="1"/>
</dbReference>
<proteinExistence type="predicted"/>
<feature type="compositionally biased region" description="Low complexity" evidence="1">
    <location>
        <begin position="114"/>
        <end position="132"/>
    </location>
</feature>
<evidence type="ECO:0000256" key="1">
    <source>
        <dbReference type="SAM" id="MobiDB-lite"/>
    </source>
</evidence>
<accession>A0A7J5YX17</accession>
<feature type="region of interest" description="Disordered" evidence="1">
    <location>
        <begin position="111"/>
        <end position="132"/>
    </location>
</feature>
<evidence type="ECO:0000313" key="3">
    <source>
        <dbReference type="Proteomes" id="UP000518266"/>
    </source>
</evidence>
<dbReference type="OrthoDB" id="8954335at2759"/>
<gene>
    <name evidence="2" type="ORF">F7725_013735</name>
</gene>
<evidence type="ECO:0000313" key="2">
    <source>
        <dbReference type="EMBL" id="KAF3853047.1"/>
    </source>
</evidence>
<dbReference type="InterPro" id="IPR052090">
    <property type="entry name" value="Cytolytic_pore-forming_toxin"/>
</dbReference>
<name>A0A7J5YX17_DISMA</name>
<protein>
    <submittedName>
        <fullName evidence="2">Uncharacterized protein</fullName>
    </submittedName>
</protein>
<keyword evidence="3" id="KW-1185">Reference proteome</keyword>
<organism evidence="2 3">
    <name type="scientific">Dissostichus mawsoni</name>
    <name type="common">Antarctic cod</name>
    <dbReference type="NCBI Taxonomy" id="36200"/>
    <lineage>
        <taxon>Eukaryota</taxon>
        <taxon>Metazoa</taxon>
        <taxon>Chordata</taxon>
        <taxon>Craniata</taxon>
        <taxon>Vertebrata</taxon>
        <taxon>Euteleostomi</taxon>
        <taxon>Actinopterygii</taxon>
        <taxon>Neopterygii</taxon>
        <taxon>Teleostei</taxon>
        <taxon>Neoteleostei</taxon>
        <taxon>Acanthomorphata</taxon>
        <taxon>Eupercaria</taxon>
        <taxon>Perciformes</taxon>
        <taxon>Notothenioidei</taxon>
        <taxon>Nototheniidae</taxon>
        <taxon>Dissostichus</taxon>
    </lineage>
</organism>
<dbReference type="Proteomes" id="UP000518266">
    <property type="component" value="Unassembled WGS sequence"/>
</dbReference>